<dbReference type="InterPro" id="IPR032255">
    <property type="entry name" value="HBM"/>
</dbReference>
<dbReference type="Gene3D" id="6.10.340.10">
    <property type="match status" value="1"/>
</dbReference>
<evidence type="ECO:0000256" key="2">
    <source>
        <dbReference type="ARBA" id="ARBA00029447"/>
    </source>
</evidence>
<sequence length="777" mass="82027">MVHADIAAADAASDPVIGTDADSHVVTEHAPRRLPPVLAWFAGLGIRVRIAIGFAVALVLLVVVAVASGIGIQRGDRAFTNYDAISENGRRIQQFERDIVDLRRNLLLYIERDNPRGLLATRHLEPDLRETLKAATEAEGDSARHALMEQIQPLLDRTFTNLAKAIEARNKMKAINGSQLDVYGPKAHEELLQLIRTAMRSNDMATATEAGLVLDAFADIRLAATRFIGQGEMSMANEARGKVKTFVDLIDTLKSSLDKPALVQSAEDAEKFARLYETGIIDAANAAQDMNTLIYQTMEDDIAKIADLTQQVKVSELAQLKAEQSGAALAFRATFITVAVLSVAALVLGLLFALLIGRGIANPIAALTEAMTVLAGGDYGAAVPGLDRRDEIGRMASAVQVFRQNGTENEKLRQDVESERQASERHRQAQDALLDRAVGEIVAAAAAGDLAQRIDTASLDGVAGKIGSGVNRLLDAVAGAVDEVGRVLAGLAEGDLTRRVAGEYAGVFARLKEDVNSASTTLAEAMQRIAESANTVRAAAGEISTGSQDLASRTESQAATLEQTAAAMHEVTMTVKQNADNAQAANQLATAARDTADRGGSVVAEAVRAVTRIEESAQKIADIVSLIDEIAFQTNLLALNASVEAARAGEAGKGFAVVAQEVRALAQRSANASKDIKGLIAESNAQVKTGAQLVNQTGASLVEIVTAVKKVSDIVAEIAAASAEQSRGLEEVNGAVVNMDEMTQRNGALVEQTSASAQALSEQAEELAGLLGRFRVA</sequence>
<dbReference type="InterPro" id="IPR003660">
    <property type="entry name" value="HAMP_dom"/>
</dbReference>
<dbReference type="PROSITE" id="PS50111">
    <property type="entry name" value="CHEMOTAXIS_TRANSDUC_2"/>
    <property type="match status" value="1"/>
</dbReference>
<dbReference type="SMART" id="SM00283">
    <property type="entry name" value="MA"/>
    <property type="match status" value="1"/>
</dbReference>
<dbReference type="Proteomes" id="UP001595711">
    <property type="component" value="Unassembled WGS sequence"/>
</dbReference>
<feature type="domain" description="Methyl-accepting transducer" evidence="6">
    <location>
        <begin position="532"/>
        <end position="761"/>
    </location>
</feature>
<evidence type="ECO:0000313" key="8">
    <source>
        <dbReference type="EMBL" id="MFC3675599.1"/>
    </source>
</evidence>
<keyword evidence="4" id="KW-0175">Coiled coil</keyword>
<evidence type="ECO:0000256" key="5">
    <source>
        <dbReference type="SAM" id="Phobius"/>
    </source>
</evidence>
<dbReference type="InterPro" id="IPR004089">
    <property type="entry name" value="MCPsignal_dom"/>
</dbReference>
<dbReference type="SUPFAM" id="SSF158472">
    <property type="entry name" value="HAMP domain-like"/>
    <property type="match status" value="1"/>
</dbReference>
<dbReference type="PROSITE" id="PS50885">
    <property type="entry name" value="HAMP"/>
    <property type="match status" value="2"/>
</dbReference>
<feature type="domain" description="HAMP" evidence="7">
    <location>
        <begin position="358"/>
        <end position="411"/>
    </location>
</feature>
<dbReference type="EMBL" id="JBHRYJ010000001">
    <property type="protein sequence ID" value="MFC3675599.1"/>
    <property type="molecule type" value="Genomic_DNA"/>
</dbReference>
<keyword evidence="5" id="KW-1133">Transmembrane helix</keyword>
<proteinExistence type="inferred from homology"/>
<feature type="domain" description="HAMP" evidence="7">
    <location>
        <begin position="475"/>
        <end position="527"/>
    </location>
</feature>
<keyword evidence="3" id="KW-0807">Transducer</keyword>
<organism evidence="8 9">
    <name type="scientific">Ferrovibrio xuzhouensis</name>
    <dbReference type="NCBI Taxonomy" id="1576914"/>
    <lineage>
        <taxon>Bacteria</taxon>
        <taxon>Pseudomonadati</taxon>
        <taxon>Pseudomonadota</taxon>
        <taxon>Alphaproteobacteria</taxon>
        <taxon>Rhodospirillales</taxon>
        <taxon>Rhodospirillaceae</taxon>
        <taxon>Ferrovibrio</taxon>
    </lineage>
</organism>
<keyword evidence="1" id="KW-0488">Methylation</keyword>
<dbReference type="Pfam" id="PF00015">
    <property type="entry name" value="MCPsignal"/>
    <property type="match status" value="1"/>
</dbReference>
<feature type="coiled-coil region" evidence="4">
    <location>
        <begin position="85"/>
        <end position="112"/>
    </location>
</feature>
<feature type="transmembrane region" description="Helical" evidence="5">
    <location>
        <begin position="50"/>
        <end position="72"/>
    </location>
</feature>
<comment type="similarity">
    <text evidence="2">Belongs to the methyl-accepting chemotaxis (MCP) protein family.</text>
</comment>
<dbReference type="Gene3D" id="1.10.287.950">
    <property type="entry name" value="Methyl-accepting chemotaxis protein"/>
    <property type="match status" value="1"/>
</dbReference>
<dbReference type="Pfam" id="PF18947">
    <property type="entry name" value="HAMP_2"/>
    <property type="match status" value="1"/>
</dbReference>
<dbReference type="CDD" id="cd06225">
    <property type="entry name" value="HAMP"/>
    <property type="match status" value="1"/>
</dbReference>
<dbReference type="SUPFAM" id="SSF58104">
    <property type="entry name" value="Methyl-accepting chemotaxis protein (MCP) signaling domain"/>
    <property type="match status" value="1"/>
</dbReference>
<comment type="caution">
    <text evidence="8">The sequence shown here is derived from an EMBL/GenBank/DDBJ whole genome shotgun (WGS) entry which is preliminary data.</text>
</comment>
<gene>
    <name evidence="8" type="ORF">ACFOOQ_08600</name>
</gene>
<dbReference type="CDD" id="cd11386">
    <property type="entry name" value="MCP_signal"/>
    <property type="match status" value="1"/>
</dbReference>
<dbReference type="PANTHER" id="PTHR43531:SF14">
    <property type="entry name" value="METHYL-ACCEPTING CHEMOTAXIS PROTEIN I-RELATED"/>
    <property type="match status" value="1"/>
</dbReference>
<dbReference type="PANTHER" id="PTHR43531">
    <property type="entry name" value="PROTEIN ICFG"/>
    <property type="match status" value="1"/>
</dbReference>
<dbReference type="SMART" id="SM00304">
    <property type="entry name" value="HAMP"/>
    <property type="match status" value="2"/>
</dbReference>
<keyword evidence="5" id="KW-0812">Transmembrane</keyword>
<feature type="transmembrane region" description="Helical" evidence="5">
    <location>
        <begin position="329"/>
        <end position="356"/>
    </location>
</feature>
<evidence type="ECO:0000313" key="9">
    <source>
        <dbReference type="Proteomes" id="UP001595711"/>
    </source>
</evidence>
<dbReference type="InterPro" id="IPR051310">
    <property type="entry name" value="MCP_chemotaxis"/>
</dbReference>
<evidence type="ECO:0000259" key="6">
    <source>
        <dbReference type="PROSITE" id="PS50111"/>
    </source>
</evidence>
<dbReference type="SMART" id="SM01358">
    <property type="entry name" value="HBM"/>
    <property type="match status" value="1"/>
</dbReference>
<evidence type="ECO:0000259" key="7">
    <source>
        <dbReference type="PROSITE" id="PS50885"/>
    </source>
</evidence>
<name>A0ABV7VDM8_9PROT</name>
<dbReference type="RefSeq" id="WP_379724464.1">
    <property type="nucleotide sequence ID" value="NZ_JBHRYJ010000001.1"/>
</dbReference>
<reference evidence="9" key="1">
    <citation type="journal article" date="2019" name="Int. J. Syst. Evol. Microbiol.">
        <title>The Global Catalogue of Microorganisms (GCM) 10K type strain sequencing project: providing services to taxonomists for standard genome sequencing and annotation.</title>
        <authorList>
            <consortium name="The Broad Institute Genomics Platform"/>
            <consortium name="The Broad Institute Genome Sequencing Center for Infectious Disease"/>
            <person name="Wu L."/>
            <person name="Ma J."/>
        </authorList>
    </citation>
    <scope>NUCLEOTIDE SEQUENCE [LARGE SCALE GENOMIC DNA]</scope>
    <source>
        <strain evidence="9">KCTC 42182</strain>
    </source>
</reference>
<protein>
    <submittedName>
        <fullName evidence="8">Methyl-accepting chemotaxis protein</fullName>
    </submittedName>
</protein>
<evidence type="ECO:0000256" key="1">
    <source>
        <dbReference type="ARBA" id="ARBA00022481"/>
    </source>
</evidence>
<keyword evidence="9" id="KW-1185">Reference proteome</keyword>
<evidence type="ECO:0000256" key="4">
    <source>
        <dbReference type="SAM" id="Coils"/>
    </source>
</evidence>
<evidence type="ECO:0000256" key="3">
    <source>
        <dbReference type="PROSITE-ProRule" id="PRU00284"/>
    </source>
</evidence>
<accession>A0ABV7VDM8</accession>
<dbReference type="Pfam" id="PF00672">
    <property type="entry name" value="HAMP"/>
    <property type="match status" value="1"/>
</dbReference>
<keyword evidence="5" id="KW-0472">Membrane</keyword>